<feature type="transmembrane region" description="Helical" evidence="8">
    <location>
        <begin position="316"/>
        <end position="333"/>
    </location>
</feature>
<keyword evidence="4" id="KW-1003">Cell membrane</keyword>
<organism evidence="9 10">
    <name type="scientific">Gluconobacter cerinus</name>
    <dbReference type="NCBI Taxonomy" id="38307"/>
    <lineage>
        <taxon>Bacteria</taxon>
        <taxon>Pseudomonadati</taxon>
        <taxon>Pseudomonadota</taxon>
        <taxon>Alphaproteobacteria</taxon>
        <taxon>Acetobacterales</taxon>
        <taxon>Acetobacteraceae</taxon>
        <taxon>Gluconobacter</taxon>
    </lineage>
</organism>
<evidence type="ECO:0000256" key="5">
    <source>
        <dbReference type="ARBA" id="ARBA00022692"/>
    </source>
</evidence>
<dbReference type="Pfam" id="PF01032">
    <property type="entry name" value="FecCD"/>
    <property type="match status" value="1"/>
</dbReference>
<comment type="similarity">
    <text evidence="2">Belongs to the binding-protein-dependent transport system permease family. FecCD subfamily.</text>
</comment>
<keyword evidence="7 8" id="KW-0472">Membrane</keyword>
<dbReference type="PANTHER" id="PTHR30472">
    <property type="entry name" value="FERRIC ENTEROBACTIN TRANSPORT SYSTEM PERMEASE PROTEIN"/>
    <property type="match status" value="1"/>
</dbReference>
<comment type="caution">
    <text evidence="9">The sequence shown here is derived from an EMBL/GenBank/DDBJ whole genome shotgun (WGS) entry which is preliminary data.</text>
</comment>
<name>A0A1B6VN91_9PROT</name>
<dbReference type="EMBL" id="LUTU01000005">
    <property type="protein sequence ID" value="OAJ68674.1"/>
    <property type="molecule type" value="Genomic_DNA"/>
</dbReference>
<protein>
    <submittedName>
        <fullName evidence="9">Iron ABC transporter</fullName>
    </submittedName>
</protein>
<evidence type="ECO:0000256" key="7">
    <source>
        <dbReference type="ARBA" id="ARBA00023136"/>
    </source>
</evidence>
<sequence>MRAMRVHAGWILLSLLPLLILVMLVAVEVGASGAGIGTLMHAPDVATRNLAWMVIAHIRAPRVVLAAMAGAALGAAGATMQGLFRNPLADPGLIGVSSGAALAASCVIVLGVDMTQSGFLNGWAVPLAGMLGSFLVTLLLYVFATRAGITSVTTVLLAGVAFGAFSGALTGILIFRANDTALRDLTFWTLGSFSGANWERIGLLSPFLLLAGVIETRLAVPLNAMLLGEADAALMGYPVERTKRLAMLGVAASVGPVVAFVGAIGFVGVVVPHLVRLVTGPDHRLVLPGSALLGAILLTAADTIARLVAAPAELPVGIITAALGTPVFVWLLSRIHGADIPS</sequence>
<dbReference type="SUPFAM" id="SSF81345">
    <property type="entry name" value="ABC transporter involved in vitamin B12 uptake, BtuC"/>
    <property type="match status" value="1"/>
</dbReference>
<dbReference type="Proteomes" id="UP000077786">
    <property type="component" value="Unassembled WGS sequence"/>
</dbReference>
<evidence type="ECO:0000256" key="8">
    <source>
        <dbReference type="SAM" id="Phobius"/>
    </source>
</evidence>
<gene>
    <name evidence="9" type="ORF">A0123_01382</name>
</gene>
<evidence type="ECO:0000256" key="2">
    <source>
        <dbReference type="ARBA" id="ARBA00007935"/>
    </source>
</evidence>
<dbReference type="PANTHER" id="PTHR30472:SF25">
    <property type="entry name" value="ABC TRANSPORTER PERMEASE PROTEIN MJ0876-RELATED"/>
    <property type="match status" value="1"/>
</dbReference>
<dbReference type="InterPro" id="IPR000522">
    <property type="entry name" value="ABC_transptr_permease_BtuC"/>
</dbReference>
<dbReference type="AlphaFoldDB" id="A0A1B6VN91"/>
<evidence type="ECO:0000256" key="6">
    <source>
        <dbReference type="ARBA" id="ARBA00022989"/>
    </source>
</evidence>
<dbReference type="GO" id="GO:0005886">
    <property type="term" value="C:plasma membrane"/>
    <property type="evidence" value="ECO:0007669"/>
    <property type="project" value="UniProtKB-SubCell"/>
</dbReference>
<evidence type="ECO:0000256" key="3">
    <source>
        <dbReference type="ARBA" id="ARBA00022448"/>
    </source>
</evidence>
<dbReference type="InterPro" id="IPR037294">
    <property type="entry name" value="ABC_BtuC-like"/>
</dbReference>
<feature type="transmembrane region" description="Helical" evidence="8">
    <location>
        <begin position="88"/>
        <end position="111"/>
    </location>
</feature>
<feature type="transmembrane region" description="Helical" evidence="8">
    <location>
        <begin position="245"/>
        <end position="271"/>
    </location>
</feature>
<dbReference type="GO" id="GO:0033214">
    <property type="term" value="P:siderophore-iron import into cell"/>
    <property type="evidence" value="ECO:0007669"/>
    <property type="project" value="TreeGrafter"/>
</dbReference>
<dbReference type="CDD" id="cd06550">
    <property type="entry name" value="TM_ABC_iron-siderophores_like"/>
    <property type="match status" value="1"/>
</dbReference>
<accession>A0A1B6VN91</accession>
<proteinExistence type="inferred from homology"/>
<feature type="transmembrane region" description="Helical" evidence="8">
    <location>
        <begin position="203"/>
        <end position="224"/>
    </location>
</feature>
<evidence type="ECO:0000313" key="10">
    <source>
        <dbReference type="Proteomes" id="UP000077786"/>
    </source>
</evidence>
<keyword evidence="5 8" id="KW-0812">Transmembrane</keyword>
<keyword evidence="6 8" id="KW-1133">Transmembrane helix</keyword>
<evidence type="ECO:0000256" key="1">
    <source>
        <dbReference type="ARBA" id="ARBA00004651"/>
    </source>
</evidence>
<evidence type="ECO:0000256" key="4">
    <source>
        <dbReference type="ARBA" id="ARBA00022475"/>
    </source>
</evidence>
<evidence type="ECO:0000313" key="9">
    <source>
        <dbReference type="EMBL" id="OAJ68674.1"/>
    </source>
</evidence>
<dbReference type="FunFam" id="1.10.3470.10:FF:000001">
    <property type="entry name" value="Vitamin B12 ABC transporter permease BtuC"/>
    <property type="match status" value="1"/>
</dbReference>
<feature type="transmembrane region" description="Helical" evidence="8">
    <location>
        <begin position="291"/>
        <end position="309"/>
    </location>
</feature>
<feature type="transmembrane region" description="Helical" evidence="8">
    <location>
        <begin position="155"/>
        <end position="175"/>
    </location>
</feature>
<comment type="subcellular location">
    <subcellularLocation>
        <location evidence="1">Cell membrane</location>
        <topology evidence="1">Multi-pass membrane protein</topology>
    </subcellularLocation>
</comment>
<keyword evidence="3" id="KW-0813">Transport</keyword>
<dbReference type="GO" id="GO:0022857">
    <property type="term" value="F:transmembrane transporter activity"/>
    <property type="evidence" value="ECO:0007669"/>
    <property type="project" value="InterPro"/>
</dbReference>
<dbReference type="PATRIC" id="fig|38307.3.peg.1419"/>
<feature type="transmembrane region" description="Helical" evidence="8">
    <location>
        <begin position="50"/>
        <end position="76"/>
    </location>
</feature>
<reference evidence="9 10" key="1">
    <citation type="submission" date="2016-03" db="EMBL/GenBank/DDBJ databases">
        <title>Draft genome sequence of Gluconobacter cerinus strain CECT 9110.</title>
        <authorList>
            <person name="Sainz F."/>
            <person name="Mas A."/>
            <person name="Torija M.J."/>
        </authorList>
    </citation>
    <scope>NUCLEOTIDE SEQUENCE [LARGE SCALE GENOMIC DNA]</scope>
    <source>
        <strain evidence="9 10">CECT 9110</strain>
    </source>
</reference>
<feature type="transmembrane region" description="Helical" evidence="8">
    <location>
        <begin position="123"/>
        <end position="143"/>
    </location>
</feature>
<dbReference type="Gene3D" id="1.10.3470.10">
    <property type="entry name" value="ABC transporter involved in vitamin B12 uptake, BtuC"/>
    <property type="match status" value="1"/>
</dbReference>